<protein>
    <submittedName>
        <fullName evidence="3">Uncharacterized protein</fullName>
    </submittedName>
</protein>
<feature type="region of interest" description="Disordered" evidence="1">
    <location>
        <begin position="64"/>
        <end position="152"/>
    </location>
</feature>
<keyword evidence="4" id="KW-1185">Reference proteome</keyword>
<evidence type="ECO:0000313" key="4">
    <source>
        <dbReference type="Proteomes" id="UP000440578"/>
    </source>
</evidence>
<feature type="signal peptide" evidence="2">
    <location>
        <begin position="1"/>
        <end position="15"/>
    </location>
</feature>
<evidence type="ECO:0000313" key="3">
    <source>
        <dbReference type="EMBL" id="KAF0313657.1"/>
    </source>
</evidence>
<name>A0A6A4X310_AMPAM</name>
<dbReference type="Proteomes" id="UP000440578">
    <property type="component" value="Unassembled WGS sequence"/>
</dbReference>
<keyword evidence="2" id="KW-0732">Signal</keyword>
<comment type="caution">
    <text evidence="3">The sequence shown here is derived from an EMBL/GenBank/DDBJ whole genome shotgun (WGS) entry which is preliminary data.</text>
</comment>
<evidence type="ECO:0000256" key="1">
    <source>
        <dbReference type="SAM" id="MobiDB-lite"/>
    </source>
</evidence>
<accession>A0A6A4X310</accession>
<feature type="compositionally biased region" description="Low complexity" evidence="1">
    <location>
        <begin position="123"/>
        <end position="144"/>
    </location>
</feature>
<evidence type="ECO:0000256" key="2">
    <source>
        <dbReference type="SAM" id="SignalP"/>
    </source>
</evidence>
<dbReference type="EMBL" id="VIIS01000074">
    <property type="protein sequence ID" value="KAF0313657.1"/>
    <property type="molecule type" value="Genomic_DNA"/>
</dbReference>
<dbReference type="AlphaFoldDB" id="A0A6A4X310"/>
<feature type="chain" id="PRO_5025472934" evidence="2">
    <location>
        <begin position="16"/>
        <end position="281"/>
    </location>
</feature>
<reference evidence="3 4" key="1">
    <citation type="submission" date="2019-07" db="EMBL/GenBank/DDBJ databases">
        <title>Draft genome assembly of a fouling barnacle, Amphibalanus amphitrite (Darwin, 1854): The first reference genome for Thecostraca.</title>
        <authorList>
            <person name="Kim W."/>
        </authorList>
    </citation>
    <scope>NUCLEOTIDE SEQUENCE [LARGE SCALE GENOMIC DNA]</scope>
    <source>
        <strain evidence="3">SNU_AA5</strain>
        <tissue evidence="3">Soma without cirri and trophi</tissue>
    </source>
</reference>
<gene>
    <name evidence="3" type="ORF">FJT64_015796</name>
</gene>
<organism evidence="3 4">
    <name type="scientific">Amphibalanus amphitrite</name>
    <name type="common">Striped barnacle</name>
    <name type="synonym">Balanus amphitrite</name>
    <dbReference type="NCBI Taxonomy" id="1232801"/>
    <lineage>
        <taxon>Eukaryota</taxon>
        <taxon>Metazoa</taxon>
        <taxon>Ecdysozoa</taxon>
        <taxon>Arthropoda</taxon>
        <taxon>Crustacea</taxon>
        <taxon>Multicrustacea</taxon>
        <taxon>Cirripedia</taxon>
        <taxon>Thoracica</taxon>
        <taxon>Thoracicalcarea</taxon>
        <taxon>Balanomorpha</taxon>
        <taxon>Balanoidea</taxon>
        <taxon>Balanidae</taxon>
        <taxon>Amphibalaninae</taxon>
        <taxon>Amphibalanus</taxon>
    </lineage>
</organism>
<proteinExistence type="predicted"/>
<sequence length="281" mass="29801">MKCAVLFGLLAVAAAAPMAEESGASVSEKEYPAAVKKALDEALEERPKKARQLFHEDLVPRRSRTLRRRLRKLEKDSEEEGDKKVSESSPELGQAEGWSPMEVSPRSHARSLDLADSAELTSDDSVSSEGSGSSEDAEDSAASAEDGKTSNSYLSPLYAPAPGGYGSGSGSGYGYGYGPSIYILPIVLPPPGGHGGHPVGRHVVTETGHHESHHFSGGHGADYRPIYAGAHGVPPIYIPKGYGVHSDVHHGVHHGGYGGHTSVHREDKTIIRDIDPPVFKA</sequence>